<dbReference type="EMBL" id="CP059066">
    <property type="protein sequence ID" value="QSQ10460.1"/>
    <property type="molecule type" value="Genomic_DNA"/>
</dbReference>
<dbReference type="Pfam" id="PF04552">
    <property type="entry name" value="Sigma54_DBD"/>
    <property type="match status" value="1"/>
</dbReference>
<evidence type="ECO:0000259" key="10">
    <source>
        <dbReference type="Pfam" id="PF04963"/>
    </source>
</evidence>
<evidence type="ECO:0000256" key="1">
    <source>
        <dbReference type="ARBA" id="ARBA00008798"/>
    </source>
</evidence>
<dbReference type="PROSITE" id="PS00717">
    <property type="entry name" value="SIGMA54_1"/>
    <property type="match status" value="1"/>
</dbReference>
<dbReference type="NCBIfam" id="TIGR02395">
    <property type="entry name" value="rpoN_sigma"/>
    <property type="match status" value="1"/>
</dbReference>
<keyword evidence="5" id="KW-0805">Transcription regulation</keyword>
<evidence type="ECO:0000256" key="8">
    <source>
        <dbReference type="ARBA" id="ARBA00023163"/>
    </source>
</evidence>
<dbReference type="GO" id="GO:0001216">
    <property type="term" value="F:DNA-binding transcription activator activity"/>
    <property type="evidence" value="ECO:0007669"/>
    <property type="project" value="InterPro"/>
</dbReference>
<keyword evidence="4" id="KW-0548">Nucleotidyltransferase</keyword>
<dbReference type="GO" id="GO:0006352">
    <property type="term" value="P:DNA-templated transcription initiation"/>
    <property type="evidence" value="ECO:0007669"/>
    <property type="project" value="InterPro"/>
</dbReference>
<gene>
    <name evidence="11" type="primary">rpoN</name>
    <name evidence="11" type="ORF">H0A61_02868</name>
</gene>
<protein>
    <submittedName>
        <fullName evidence="11">RNA polymerase sigma-54 factor</fullName>
    </submittedName>
</protein>
<feature type="domain" description="RNA polymerase sigma factor 54 core-binding" evidence="10">
    <location>
        <begin position="103"/>
        <end position="290"/>
    </location>
</feature>
<evidence type="ECO:0000256" key="5">
    <source>
        <dbReference type="ARBA" id="ARBA00023015"/>
    </source>
</evidence>
<evidence type="ECO:0000256" key="6">
    <source>
        <dbReference type="ARBA" id="ARBA00023082"/>
    </source>
</evidence>
<sequence>MRMSYGLSLEQTQKLIMTPELRQAITILQLSSIELAEYIEQEILNNPVLEIKEEESEKDYQEKDLKTEEVEKGEIDWEEYFQDSSDLGYIRNYNEQDREEYSYENFVTKAPTLQEHLMFQLHLSLLPKRYEKIGEFLIGSLDKNGYLTCATKDIADILKVDVNEVEEVLGLIQTFDPPGVGARNLQECLLIQVYQKGIKNHNLELVITNYLNELAQARYTKIADSLNITLKEVQEIKDIIQSLEPKPGRNFQDSDIQYVIPDAVIEKVGDEYIVIINDTTAPRLTINNYYKELLSSESKESSISKFLTNRLESALWLIKSIEQRRMTLYKVVKSIVDVQREFFDKGVRYLKPLTLKDIADMIGVHESTVSRATNGKYVQTPRGVYELKFFFTSGIDNVSGNTTSSECVKRMLKDIIADEDPYNPYSDQKIADLFKQKGIVVSRRTIAKYRDELNIPPSTKRKRY</sequence>
<dbReference type="GO" id="GO:0016987">
    <property type="term" value="F:sigma factor activity"/>
    <property type="evidence" value="ECO:0007669"/>
    <property type="project" value="UniProtKB-KW"/>
</dbReference>
<evidence type="ECO:0000313" key="11">
    <source>
        <dbReference type="EMBL" id="QSQ10460.1"/>
    </source>
</evidence>
<keyword evidence="12" id="KW-1185">Reference proteome</keyword>
<feature type="domain" description="RNA polymerase sigma factor 54 DNA-binding" evidence="9">
    <location>
        <begin position="305"/>
        <end position="463"/>
    </location>
</feature>
<evidence type="ECO:0000256" key="7">
    <source>
        <dbReference type="ARBA" id="ARBA00023125"/>
    </source>
</evidence>
<dbReference type="PROSITE" id="PS00718">
    <property type="entry name" value="SIGMA54_2"/>
    <property type="match status" value="1"/>
</dbReference>
<keyword evidence="2" id="KW-0240">DNA-directed RNA polymerase</keyword>
<evidence type="ECO:0000256" key="4">
    <source>
        <dbReference type="ARBA" id="ARBA00022695"/>
    </source>
</evidence>
<dbReference type="PANTHER" id="PTHR32248:SF4">
    <property type="entry name" value="RNA POLYMERASE SIGMA-54 FACTOR"/>
    <property type="match status" value="1"/>
</dbReference>
<dbReference type="PANTHER" id="PTHR32248">
    <property type="entry name" value="RNA POLYMERASE SIGMA-54 FACTOR"/>
    <property type="match status" value="1"/>
</dbReference>
<name>A0A8A0RSF8_9FIRM</name>
<dbReference type="RefSeq" id="WP_206707767.1">
    <property type="nucleotide sequence ID" value="NZ_CP059066.1"/>
</dbReference>
<evidence type="ECO:0000256" key="3">
    <source>
        <dbReference type="ARBA" id="ARBA00022679"/>
    </source>
</evidence>
<dbReference type="AlphaFoldDB" id="A0A8A0RSF8"/>
<comment type="similarity">
    <text evidence="1">Belongs to the sigma-54 factor family.</text>
</comment>
<dbReference type="Gene3D" id="1.10.260.40">
    <property type="entry name" value="lambda repressor-like DNA-binding domains"/>
    <property type="match status" value="1"/>
</dbReference>
<keyword evidence="8" id="KW-0804">Transcription</keyword>
<accession>A0A8A0RSF8</accession>
<keyword evidence="6" id="KW-0731">Sigma factor</keyword>
<keyword evidence="7" id="KW-0238">DNA-binding</keyword>
<dbReference type="Gene3D" id="1.10.10.1330">
    <property type="entry name" value="RNA polymerase sigma-54 factor, core-binding domain"/>
    <property type="match status" value="1"/>
</dbReference>
<dbReference type="Gene3D" id="1.10.10.60">
    <property type="entry name" value="Homeodomain-like"/>
    <property type="match status" value="1"/>
</dbReference>
<proteinExistence type="inferred from homology"/>
<dbReference type="InterPro" id="IPR010982">
    <property type="entry name" value="Lambda_DNA-bd_dom_sf"/>
</dbReference>
<dbReference type="InterPro" id="IPR007634">
    <property type="entry name" value="RNA_pol_sigma_54_DNA-bd"/>
</dbReference>
<keyword evidence="3" id="KW-0808">Transferase</keyword>
<dbReference type="GO" id="GO:0003677">
    <property type="term" value="F:DNA binding"/>
    <property type="evidence" value="ECO:0007669"/>
    <property type="project" value="UniProtKB-KW"/>
</dbReference>
<dbReference type="GO" id="GO:0000428">
    <property type="term" value="C:DNA-directed RNA polymerase complex"/>
    <property type="evidence" value="ECO:0007669"/>
    <property type="project" value="UniProtKB-KW"/>
</dbReference>
<dbReference type="InterPro" id="IPR038709">
    <property type="entry name" value="RpoN_core-bd_sf"/>
</dbReference>
<dbReference type="PIRSF" id="PIRSF000774">
    <property type="entry name" value="RpoN"/>
    <property type="match status" value="1"/>
</dbReference>
<dbReference type="InterPro" id="IPR000394">
    <property type="entry name" value="RNA_pol_sigma_54"/>
</dbReference>
<evidence type="ECO:0000256" key="2">
    <source>
        <dbReference type="ARBA" id="ARBA00022478"/>
    </source>
</evidence>
<dbReference type="Pfam" id="PF04963">
    <property type="entry name" value="Sigma54_CBD"/>
    <property type="match status" value="1"/>
</dbReference>
<dbReference type="PRINTS" id="PR00045">
    <property type="entry name" value="SIGMA54FCT"/>
</dbReference>
<dbReference type="InterPro" id="IPR007046">
    <property type="entry name" value="RNA_pol_sigma_54_core-bd"/>
</dbReference>
<dbReference type="Pfam" id="PF00309">
    <property type="entry name" value="Sigma54_AID"/>
    <property type="match status" value="1"/>
</dbReference>
<dbReference type="GO" id="GO:0016779">
    <property type="term" value="F:nucleotidyltransferase activity"/>
    <property type="evidence" value="ECO:0007669"/>
    <property type="project" value="UniProtKB-KW"/>
</dbReference>
<evidence type="ECO:0000313" key="12">
    <source>
        <dbReference type="Proteomes" id="UP000662904"/>
    </source>
</evidence>
<dbReference type="PROSITE" id="PS50044">
    <property type="entry name" value="SIGMA54_3"/>
    <property type="match status" value="1"/>
</dbReference>
<reference evidence="11" key="1">
    <citation type="submission" date="2020-07" db="EMBL/GenBank/DDBJ databases">
        <title>Koleobacter methoxysyntrophicus gen. nov., sp. nov., a novel anaerobic bacterium isolated from deep subsurface oil field and proposal of Koleobacterales ord. nov. in the phylum Firmicutes.</title>
        <authorList>
            <person name="Sakamoto S."/>
            <person name="Tamaki H."/>
        </authorList>
    </citation>
    <scope>NUCLEOTIDE SEQUENCE</scope>
    <source>
        <strain evidence="11">NRmbB1</strain>
    </source>
</reference>
<dbReference type="Proteomes" id="UP000662904">
    <property type="component" value="Chromosome"/>
</dbReference>
<organism evidence="11 12">
    <name type="scientific">Koleobacter methoxysyntrophicus</name>
    <dbReference type="NCBI Taxonomy" id="2751313"/>
    <lineage>
        <taxon>Bacteria</taxon>
        <taxon>Bacillati</taxon>
        <taxon>Bacillota</taxon>
        <taxon>Clostridia</taxon>
        <taxon>Koleobacterales</taxon>
        <taxon>Koleobacteraceae</taxon>
        <taxon>Koleobacter</taxon>
    </lineage>
</organism>
<evidence type="ECO:0000259" key="9">
    <source>
        <dbReference type="Pfam" id="PF04552"/>
    </source>
</evidence>
<dbReference type="KEGG" id="kme:H0A61_02868"/>